<feature type="transmembrane region" description="Helical" evidence="1">
    <location>
        <begin position="12"/>
        <end position="29"/>
    </location>
</feature>
<sequence>MNFTSREIVVGVVSSIIASLILFVVIPIIKKGSSWVIKRITEQNYRLRNSLYSYAAQRNLPYSTDLHFLMLLILFSVLTVLTYIEDPSSIEQLNLVQISNRAVFLYVFNFFIIIYFAFRLTLRLKVGDIIRRFDNTIRLIKPYTSENEIYQVERQWVLMRSYEDSLKVKSHLKMLIEEADRKASKKDSAIM</sequence>
<evidence type="ECO:0000313" key="3">
    <source>
        <dbReference type="Proteomes" id="UP000198724"/>
    </source>
</evidence>
<gene>
    <name evidence="2" type="ORF">SAMN05421739_107110</name>
</gene>
<keyword evidence="1" id="KW-0472">Membrane</keyword>
<keyword evidence="3" id="KW-1185">Reference proteome</keyword>
<accession>A0A1I2Y8B9</accession>
<feature type="transmembrane region" description="Helical" evidence="1">
    <location>
        <begin position="66"/>
        <end position="84"/>
    </location>
</feature>
<keyword evidence="1" id="KW-1133">Transmembrane helix</keyword>
<proteinExistence type="predicted"/>
<dbReference type="RefSeq" id="WP_092104547.1">
    <property type="nucleotide sequence ID" value="NZ_FOOT01000007.1"/>
</dbReference>
<organism evidence="2 3">
    <name type="scientific">Pontibacter chinhatensis</name>
    <dbReference type="NCBI Taxonomy" id="1436961"/>
    <lineage>
        <taxon>Bacteria</taxon>
        <taxon>Pseudomonadati</taxon>
        <taxon>Bacteroidota</taxon>
        <taxon>Cytophagia</taxon>
        <taxon>Cytophagales</taxon>
        <taxon>Hymenobacteraceae</taxon>
        <taxon>Pontibacter</taxon>
    </lineage>
</organism>
<keyword evidence="1" id="KW-0812">Transmembrane</keyword>
<reference evidence="3" key="1">
    <citation type="submission" date="2016-10" db="EMBL/GenBank/DDBJ databases">
        <authorList>
            <person name="Varghese N."/>
            <person name="Submissions S."/>
        </authorList>
    </citation>
    <scope>NUCLEOTIDE SEQUENCE [LARGE SCALE GENOMIC DNA]</scope>
    <source>
        <strain evidence="3">LP51</strain>
    </source>
</reference>
<feature type="transmembrane region" description="Helical" evidence="1">
    <location>
        <begin position="104"/>
        <end position="122"/>
    </location>
</feature>
<protein>
    <submittedName>
        <fullName evidence="2">Uncharacterized protein</fullName>
    </submittedName>
</protein>
<dbReference type="EMBL" id="FOOT01000007">
    <property type="protein sequence ID" value="SFH21589.1"/>
    <property type="molecule type" value="Genomic_DNA"/>
</dbReference>
<name>A0A1I2Y8B9_9BACT</name>
<evidence type="ECO:0000256" key="1">
    <source>
        <dbReference type="SAM" id="Phobius"/>
    </source>
</evidence>
<dbReference type="Proteomes" id="UP000198724">
    <property type="component" value="Unassembled WGS sequence"/>
</dbReference>
<dbReference type="AlphaFoldDB" id="A0A1I2Y8B9"/>
<evidence type="ECO:0000313" key="2">
    <source>
        <dbReference type="EMBL" id="SFH21589.1"/>
    </source>
</evidence>